<sequence length="212" mass="24057">MCRKCESHTPSQPTRVKTWMLAVLVFGVIAVFAVSAAISQENSQNEQAHNEHAATDIDARYFQKNLELAKRDLQTALAANRRIPNLNSKLLLLRLENQVAYATKLVEQVGKHADHDLHKSHLQSVKNDAILAEKQLAWASKASGYLRDDQMKRIELAAQLARLALERAEQPGITADPMQHLQWQIDRLRSELLSLQVEFERTRSGHQNRIAQ</sequence>
<dbReference type="EMBL" id="CP036432">
    <property type="protein sequence ID" value="QDV85302.1"/>
    <property type="molecule type" value="Genomic_DNA"/>
</dbReference>
<proteinExistence type="predicted"/>
<reference evidence="1 2" key="1">
    <citation type="submission" date="2019-02" db="EMBL/GenBank/DDBJ databases">
        <title>Deep-cultivation of Planctomycetes and their phenomic and genomic characterization uncovers novel biology.</title>
        <authorList>
            <person name="Wiegand S."/>
            <person name="Jogler M."/>
            <person name="Boedeker C."/>
            <person name="Pinto D."/>
            <person name="Vollmers J."/>
            <person name="Rivas-Marin E."/>
            <person name="Kohn T."/>
            <person name="Peeters S.H."/>
            <person name="Heuer A."/>
            <person name="Rast P."/>
            <person name="Oberbeckmann S."/>
            <person name="Bunk B."/>
            <person name="Jeske O."/>
            <person name="Meyerdierks A."/>
            <person name="Storesund J.E."/>
            <person name="Kallscheuer N."/>
            <person name="Luecker S."/>
            <person name="Lage O.M."/>
            <person name="Pohl T."/>
            <person name="Merkel B.J."/>
            <person name="Hornburger P."/>
            <person name="Mueller R.-W."/>
            <person name="Bruemmer F."/>
            <person name="Labrenz M."/>
            <person name="Spormann A.M."/>
            <person name="Op den Camp H."/>
            <person name="Overmann J."/>
            <person name="Amann R."/>
            <person name="Jetten M.S.M."/>
            <person name="Mascher T."/>
            <person name="Medema M.H."/>
            <person name="Devos D.P."/>
            <person name="Kaster A.-K."/>
            <person name="Ovreas L."/>
            <person name="Rohde M."/>
            <person name="Galperin M.Y."/>
            <person name="Jogler C."/>
        </authorList>
    </citation>
    <scope>NUCLEOTIDE SEQUENCE [LARGE SCALE GENOMIC DNA]</scope>
    <source>
        <strain evidence="1 2">TBK1r</strain>
    </source>
</reference>
<name>A0ABX5XU92_9BACT</name>
<keyword evidence="2" id="KW-1185">Reference proteome</keyword>
<evidence type="ECO:0000313" key="1">
    <source>
        <dbReference type="EMBL" id="QDV85302.1"/>
    </source>
</evidence>
<dbReference type="Proteomes" id="UP000318081">
    <property type="component" value="Chromosome"/>
</dbReference>
<gene>
    <name evidence="1" type="ORF">TBK1r_42810</name>
</gene>
<organism evidence="1 2">
    <name type="scientific">Stieleria magnilauensis</name>
    <dbReference type="NCBI Taxonomy" id="2527963"/>
    <lineage>
        <taxon>Bacteria</taxon>
        <taxon>Pseudomonadati</taxon>
        <taxon>Planctomycetota</taxon>
        <taxon>Planctomycetia</taxon>
        <taxon>Pirellulales</taxon>
        <taxon>Pirellulaceae</taxon>
        <taxon>Stieleria</taxon>
    </lineage>
</organism>
<evidence type="ECO:0000313" key="2">
    <source>
        <dbReference type="Proteomes" id="UP000318081"/>
    </source>
</evidence>
<protein>
    <submittedName>
        <fullName evidence="1">Uncharacterized protein</fullName>
    </submittedName>
</protein>
<dbReference type="RefSeq" id="WP_419580210.1">
    <property type="nucleotide sequence ID" value="NZ_CP036432.1"/>
</dbReference>
<accession>A0ABX5XU92</accession>